<proteinExistence type="evidence at transcript level"/>
<evidence type="ECO:0000313" key="4">
    <source>
        <dbReference type="EMBL" id="AAZ83758.1"/>
    </source>
</evidence>
<organism evidence="4">
    <name type="scientific">Conus vexillum</name>
    <name type="common">Flag cone</name>
    <dbReference type="NCBI Taxonomy" id="89431"/>
    <lineage>
        <taxon>Eukaryota</taxon>
        <taxon>Metazoa</taxon>
        <taxon>Spiralia</taxon>
        <taxon>Lophotrochozoa</taxon>
        <taxon>Mollusca</taxon>
        <taxon>Gastropoda</taxon>
        <taxon>Caenogastropoda</taxon>
        <taxon>Neogastropoda</taxon>
        <taxon>Conoidea</taxon>
        <taxon>Conidae</taxon>
        <taxon>Conus</taxon>
        <taxon>Rhizoconus</taxon>
    </lineage>
</organism>
<keyword evidence="2" id="KW-0964">Secreted</keyword>
<dbReference type="GO" id="GO:0008200">
    <property type="term" value="F:ion channel inhibitor activity"/>
    <property type="evidence" value="ECO:0007669"/>
    <property type="project" value="InterPro"/>
</dbReference>
<protein>
    <submittedName>
        <fullName evidence="4">VeG51P</fullName>
    </submittedName>
</protein>
<evidence type="ECO:0000256" key="2">
    <source>
        <dbReference type="ARBA" id="ARBA00022525"/>
    </source>
</evidence>
<dbReference type="AlphaFoldDB" id="Q3YEF6"/>
<keyword evidence="3" id="KW-0732">Signal</keyword>
<name>Q3YEF6_CONVX</name>
<reference evidence="4" key="2">
    <citation type="submission" date="2005-07" db="EMBL/GenBank/DDBJ databases">
        <title>Novel O-superfamily conotoxins, and their coding polynucleotides and use.</title>
        <authorList>
            <person name="Luo S."/>
            <person name="Zhangsun D."/>
            <person name="Zhang B."/>
            <person name="Lin Q."/>
        </authorList>
    </citation>
    <scope>NUCLEOTIDE SEQUENCE</scope>
</reference>
<evidence type="ECO:0000256" key="1">
    <source>
        <dbReference type="ARBA" id="ARBA00004613"/>
    </source>
</evidence>
<evidence type="ECO:0000256" key="3">
    <source>
        <dbReference type="SAM" id="SignalP"/>
    </source>
</evidence>
<accession>Q3YEF6</accession>
<sequence length="76" mass="8688">MEKLAILLLAAAILMLTQALIQDGEKHQRMKTHFLSKRKSVVESWWEGECSGWSVYCVNDWECCSGECGGSYCELW</sequence>
<dbReference type="InterPro" id="IPR004214">
    <property type="entry name" value="Conotoxin"/>
</dbReference>
<feature type="signal peptide" evidence="3">
    <location>
        <begin position="1"/>
        <end position="19"/>
    </location>
</feature>
<comment type="subcellular location">
    <subcellularLocation>
        <location evidence="1">Secreted</location>
    </subcellularLocation>
</comment>
<feature type="chain" id="PRO_5004230840" evidence="3">
    <location>
        <begin position="20"/>
        <end position="76"/>
    </location>
</feature>
<dbReference type="EMBL" id="DQ141157">
    <property type="protein sequence ID" value="AAZ83758.1"/>
    <property type="molecule type" value="mRNA"/>
</dbReference>
<dbReference type="GO" id="GO:0005576">
    <property type="term" value="C:extracellular region"/>
    <property type="evidence" value="ECO:0007669"/>
    <property type="project" value="UniProtKB-SubCell"/>
</dbReference>
<reference evidence="4" key="1">
    <citation type="submission" date="2005-07" db="EMBL/GenBank/DDBJ databases">
        <title>Hainan O-superfamily peptides.</title>
        <authorList>
            <person name="Luo S."/>
            <person name="Zhangsun D."/>
            <person name="Zhang B."/>
        </authorList>
    </citation>
    <scope>NUCLEOTIDE SEQUENCE</scope>
</reference>
<dbReference type="Pfam" id="PF02950">
    <property type="entry name" value="Conotoxin"/>
    <property type="match status" value="1"/>
</dbReference>